<dbReference type="Pfam" id="PF08238">
    <property type="entry name" value="Sel1"/>
    <property type="match status" value="4"/>
</dbReference>
<dbReference type="OrthoDB" id="5365194at2"/>
<reference evidence="2 3" key="1">
    <citation type="submission" date="2018-08" db="EMBL/GenBank/DDBJ databases">
        <title>Paraburkholderia sp. DHOM06 isolated from forest soil.</title>
        <authorList>
            <person name="Gao Z.-H."/>
            <person name="Qiu L.-H."/>
        </authorList>
    </citation>
    <scope>NUCLEOTIDE SEQUENCE [LARGE SCALE GENOMIC DNA]</scope>
    <source>
        <strain evidence="2 3">DHOM06</strain>
    </source>
</reference>
<evidence type="ECO:0000313" key="3">
    <source>
        <dbReference type="Proteomes" id="UP000256838"/>
    </source>
</evidence>
<sequence>MKKAADQGHAQSMFAIGNYYSHGLFGLPKDRAEAVVWFRKAAELGFPLAEDMLGAAYEYGQGVERDPAQAKHWYQKTLEDTRKEAEQGDAAAQLWLGQMYERGFSDVQKNTALALYWYRKAAQQDGPLKSDAQSAVARLERDTSP</sequence>
<gene>
    <name evidence="2" type="ORF">DWV00_04005</name>
</gene>
<dbReference type="EMBL" id="QRGA01000001">
    <property type="protein sequence ID" value="RDV00901.1"/>
    <property type="molecule type" value="Genomic_DNA"/>
</dbReference>
<dbReference type="Gene3D" id="1.25.40.10">
    <property type="entry name" value="Tetratricopeptide repeat domain"/>
    <property type="match status" value="1"/>
</dbReference>
<name>A0A3D8K6S2_9BURK</name>
<protein>
    <submittedName>
        <fullName evidence="2">Sel1 repeat family protein</fullName>
    </submittedName>
</protein>
<evidence type="ECO:0000256" key="1">
    <source>
        <dbReference type="SAM" id="MobiDB-lite"/>
    </source>
</evidence>
<dbReference type="InterPro" id="IPR011990">
    <property type="entry name" value="TPR-like_helical_dom_sf"/>
</dbReference>
<comment type="caution">
    <text evidence="2">The sequence shown here is derived from an EMBL/GenBank/DDBJ whole genome shotgun (WGS) entry which is preliminary data.</text>
</comment>
<dbReference type="Proteomes" id="UP000256838">
    <property type="component" value="Unassembled WGS sequence"/>
</dbReference>
<dbReference type="SUPFAM" id="SSF81901">
    <property type="entry name" value="HCP-like"/>
    <property type="match status" value="1"/>
</dbReference>
<organism evidence="2 3">
    <name type="scientific">Trinickia dinghuensis</name>
    <dbReference type="NCBI Taxonomy" id="2291023"/>
    <lineage>
        <taxon>Bacteria</taxon>
        <taxon>Pseudomonadati</taxon>
        <taxon>Pseudomonadota</taxon>
        <taxon>Betaproteobacteria</taxon>
        <taxon>Burkholderiales</taxon>
        <taxon>Burkholderiaceae</taxon>
        <taxon>Trinickia</taxon>
    </lineage>
</organism>
<dbReference type="PANTHER" id="PTHR43628">
    <property type="entry name" value="ACTIVATOR OF C KINASE PROTEIN 1-RELATED"/>
    <property type="match status" value="1"/>
</dbReference>
<dbReference type="RefSeq" id="WP_115532171.1">
    <property type="nucleotide sequence ID" value="NZ_QRGA01000001.1"/>
</dbReference>
<dbReference type="InterPro" id="IPR006597">
    <property type="entry name" value="Sel1-like"/>
</dbReference>
<dbReference type="SMART" id="SM00671">
    <property type="entry name" value="SEL1"/>
    <property type="match status" value="3"/>
</dbReference>
<dbReference type="InterPro" id="IPR052945">
    <property type="entry name" value="Mitotic_Regulator"/>
</dbReference>
<keyword evidence="3" id="KW-1185">Reference proteome</keyword>
<dbReference type="AlphaFoldDB" id="A0A3D8K6S2"/>
<dbReference type="PANTHER" id="PTHR43628:SF1">
    <property type="entry name" value="CHITIN SYNTHASE REGULATORY FACTOR 2-RELATED"/>
    <property type="match status" value="1"/>
</dbReference>
<proteinExistence type="predicted"/>
<accession>A0A3D8K6S2</accession>
<evidence type="ECO:0000313" key="2">
    <source>
        <dbReference type="EMBL" id="RDV00901.1"/>
    </source>
</evidence>
<feature type="region of interest" description="Disordered" evidence="1">
    <location>
        <begin position="124"/>
        <end position="145"/>
    </location>
</feature>